<evidence type="ECO:0000256" key="1">
    <source>
        <dbReference type="SAM" id="MobiDB-lite"/>
    </source>
</evidence>
<dbReference type="AlphaFoldDB" id="A0A016S3R8"/>
<comment type="caution">
    <text evidence="2">The sequence shown here is derived from an EMBL/GenBank/DDBJ whole genome shotgun (WGS) entry which is preliminary data.</text>
</comment>
<feature type="compositionally biased region" description="Basic residues" evidence="1">
    <location>
        <begin position="47"/>
        <end position="56"/>
    </location>
</feature>
<reference evidence="3" key="1">
    <citation type="journal article" date="2015" name="Nat. Genet.">
        <title>The genome and transcriptome of the zoonotic hookworm Ancylostoma ceylanicum identify infection-specific gene families.</title>
        <authorList>
            <person name="Schwarz E.M."/>
            <person name="Hu Y."/>
            <person name="Antoshechkin I."/>
            <person name="Miller M.M."/>
            <person name="Sternberg P.W."/>
            <person name="Aroian R.V."/>
        </authorList>
    </citation>
    <scope>NUCLEOTIDE SEQUENCE</scope>
    <source>
        <strain evidence="3">HY135</strain>
    </source>
</reference>
<dbReference type="EMBL" id="JARK01001637">
    <property type="protein sequence ID" value="EYB85298.1"/>
    <property type="molecule type" value="Genomic_DNA"/>
</dbReference>
<name>A0A016S3R8_9BILA</name>
<gene>
    <name evidence="2" type="primary">Acey_s0301.g1837</name>
    <name evidence="2" type="ORF">Y032_0301g1837</name>
</gene>
<feature type="compositionally biased region" description="Polar residues" evidence="1">
    <location>
        <begin position="57"/>
        <end position="86"/>
    </location>
</feature>
<keyword evidence="3" id="KW-1185">Reference proteome</keyword>
<sequence>MVTLYFLDSSDLPYRSSVNKRDHKSFNPIALLGRQFWRRMRASGQVRRVRVQKSARKTASNNQQNVPNQRFGNQIGNQPWGTSPAQVQAFPHPVL</sequence>
<dbReference type="Proteomes" id="UP000024635">
    <property type="component" value="Unassembled WGS sequence"/>
</dbReference>
<proteinExistence type="predicted"/>
<feature type="region of interest" description="Disordered" evidence="1">
    <location>
        <begin position="47"/>
        <end position="95"/>
    </location>
</feature>
<evidence type="ECO:0000313" key="3">
    <source>
        <dbReference type="Proteomes" id="UP000024635"/>
    </source>
</evidence>
<organism evidence="2 3">
    <name type="scientific">Ancylostoma ceylanicum</name>
    <dbReference type="NCBI Taxonomy" id="53326"/>
    <lineage>
        <taxon>Eukaryota</taxon>
        <taxon>Metazoa</taxon>
        <taxon>Ecdysozoa</taxon>
        <taxon>Nematoda</taxon>
        <taxon>Chromadorea</taxon>
        <taxon>Rhabditida</taxon>
        <taxon>Rhabditina</taxon>
        <taxon>Rhabditomorpha</taxon>
        <taxon>Strongyloidea</taxon>
        <taxon>Ancylostomatidae</taxon>
        <taxon>Ancylostomatinae</taxon>
        <taxon>Ancylostoma</taxon>
    </lineage>
</organism>
<evidence type="ECO:0000313" key="2">
    <source>
        <dbReference type="EMBL" id="EYB85298.1"/>
    </source>
</evidence>
<accession>A0A016S3R8</accession>
<protein>
    <submittedName>
        <fullName evidence="2">Uncharacterized protein</fullName>
    </submittedName>
</protein>